<keyword evidence="3" id="KW-1185">Reference proteome</keyword>
<accession>A0AAV4SPX0</accession>
<comment type="caution">
    <text evidence="2">The sequence shown here is derived from an EMBL/GenBank/DDBJ whole genome shotgun (WGS) entry which is preliminary data.</text>
</comment>
<gene>
    <name evidence="2" type="ORF">CDAR_498711</name>
</gene>
<reference evidence="2 3" key="1">
    <citation type="submission" date="2021-06" db="EMBL/GenBank/DDBJ databases">
        <title>Caerostris darwini draft genome.</title>
        <authorList>
            <person name="Kono N."/>
            <person name="Arakawa K."/>
        </authorList>
    </citation>
    <scope>NUCLEOTIDE SEQUENCE [LARGE SCALE GENOMIC DNA]</scope>
</reference>
<dbReference type="Proteomes" id="UP001054837">
    <property type="component" value="Unassembled WGS sequence"/>
</dbReference>
<name>A0AAV4SPX0_9ARAC</name>
<sequence>MRMSRDGYFSPEQTKTITSSAPDPPPSPGCLENLGERDTEGEVEDGLDTIKVQWLQNYHLNSPIEKCHTTMLHLMKRADEMVTIWNSLLGVAIELIQLSNNIIIALIQAIPFGMFTADK</sequence>
<feature type="compositionally biased region" description="Polar residues" evidence="1">
    <location>
        <begin position="11"/>
        <end position="21"/>
    </location>
</feature>
<dbReference type="EMBL" id="BPLQ01008070">
    <property type="protein sequence ID" value="GIY34472.1"/>
    <property type="molecule type" value="Genomic_DNA"/>
</dbReference>
<organism evidence="2 3">
    <name type="scientific">Caerostris darwini</name>
    <dbReference type="NCBI Taxonomy" id="1538125"/>
    <lineage>
        <taxon>Eukaryota</taxon>
        <taxon>Metazoa</taxon>
        <taxon>Ecdysozoa</taxon>
        <taxon>Arthropoda</taxon>
        <taxon>Chelicerata</taxon>
        <taxon>Arachnida</taxon>
        <taxon>Araneae</taxon>
        <taxon>Araneomorphae</taxon>
        <taxon>Entelegynae</taxon>
        <taxon>Araneoidea</taxon>
        <taxon>Araneidae</taxon>
        <taxon>Caerostris</taxon>
    </lineage>
</organism>
<evidence type="ECO:0000256" key="1">
    <source>
        <dbReference type="SAM" id="MobiDB-lite"/>
    </source>
</evidence>
<dbReference type="AlphaFoldDB" id="A0AAV4SPX0"/>
<evidence type="ECO:0000313" key="2">
    <source>
        <dbReference type="EMBL" id="GIY34472.1"/>
    </source>
</evidence>
<protein>
    <submittedName>
        <fullName evidence="2">Uncharacterized protein</fullName>
    </submittedName>
</protein>
<evidence type="ECO:0000313" key="3">
    <source>
        <dbReference type="Proteomes" id="UP001054837"/>
    </source>
</evidence>
<proteinExistence type="predicted"/>
<feature type="region of interest" description="Disordered" evidence="1">
    <location>
        <begin position="1"/>
        <end position="42"/>
    </location>
</feature>